<organism evidence="1 2">
    <name type="scientific">Tenacibaculum vairaonense</name>
    <dbReference type="NCBI Taxonomy" id="3137860"/>
    <lineage>
        <taxon>Bacteria</taxon>
        <taxon>Pseudomonadati</taxon>
        <taxon>Bacteroidota</taxon>
        <taxon>Flavobacteriia</taxon>
        <taxon>Flavobacteriales</taxon>
        <taxon>Flavobacteriaceae</taxon>
        <taxon>Tenacibaculum</taxon>
    </lineage>
</organism>
<name>A0ABP1F526_9FLAO</name>
<sequence>MVQRNIPKINLLACITLLGVTLYQFKFNTIKVINGFKRAKNIIKNSSYILKPNNFKSS</sequence>
<keyword evidence="2" id="KW-1185">Reference proteome</keyword>
<accession>A0ABP1F526</accession>
<comment type="caution">
    <text evidence="1">The sequence shown here is derived from an EMBL/GenBank/DDBJ whole genome shotgun (WGS) entry which is preliminary data.</text>
</comment>
<evidence type="ECO:0000313" key="2">
    <source>
        <dbReference type="Proteomes" id="UP001497602"/>
    </source>
</evidence>
<dbReference type="EMBL" id="CAXJRC010000007">
    <property type="protein sequence ID" value="CAL2105528.1"/>
    <property type="molecule type" value="Genomic_DNA"/>
</dbReference>
<protein>
    <submittedName>
        <fullName evidence="1">Uncharacterized protein</fullName>
    </submittedName>
</protein>
<evidence type="ECO:0000313" key="1">
    <source>
        <dbReference type="EMBL" id="CAL2105528.1"/>
    </source>
</evidence>
<dbReference type="Proteomes" id="UP001497602">
    <property type="component" value="Unassembled WGS sequence"/>
</dbReference>
<reference evidence="1 2" key="1">
    <citation type="submission" date="2024-05" db="EMBL/GenBank/DDBJ databases">
        <authorList>
            <person name="Duchaud E."/>
        </authorList>
    </citation>
    <scope>NUCLEOTIDE SEQUENCE [LARGE SCALE GENOMIC DNA]</scope>
    <source>
        <strain evidence="1">Ena-SAMPLE-TAB-13-05-2024-13:56:06:370-140305</strain>
    </source>
</reference>
<gene>
    <name evidence="1" type="ORF">T190115A13A_160061</name>
</gene>
<proteinExistence type="predicted"/>